<dbReference type="EMBL" id="CAJMWX010000312">
    <property type="protein sequence ID" value="CAE6412145.1"/>
    <property type="molecule type" value="Genomic_DNA"/>
</dbReference>
<evidence type="ECO:0000313" key="3">
    <source>
        <dbReference type="EMBL" id="CAE6412145.1"/>
    </source>
</evidence>
<dbReference type="GO" id="GO:0004866">
    <property type="term" value="F:endopeptidase inhibitor activity"/>
    <property type="evidence" value="ECO:0007669"/>
    <property type="project" value="TreeGrafter"/>
</dbReference>
<protein>
    <recommendedName>
        <fullName evidence="2">Inhibitor I9 domain-containing protein</fullName>
    </recommendedName>
</protein>
<organism evidence="3 5">
    <name type="scientific">Rhizoctonia solani</name>
    <dbReference type="NCBI Taxonomy" id="456999"/>
    <lineage>
        <taxon>Eukaryota</taxon>
        <taxon>Fungi</taxon>
        <taxon>Dikarya</taxon>
        <taxon>Basidiomycota</taxon>
        <taxon>Agaricomycotina</taxon>
        <taxon>Agaricomycetes</taxon>
        <taxon>Cantharellales</taxon>
        <taxon>Ceratobasidiaceae</taxon>
        <taxon>Rhizoctonia</taxon>
    </lineage>
</organism>
<evidence type="ECO:0000313" key="4">
    <source>
        <dbReference type="EMBL" id="CAE6515370.1"/>
    </source>
</evidence>
<gene>
    <name evidence="3" type="ORF">RDB_LOCUS12741</name>
    <name evidence="4" type="ORF">RDB_LOCUS144752</name>
</gene>
<dbReference type="GO" id="GO:0042144">
    <property type="term" value="P:vacuole fusion, non-autophagic"/>
    <property type="evidence" value="ECO:0007669"/>
    <property type="project" value="TreeGrafter"/>
</dbReference>
<accession>A0A8H2WZI5</accession>
<dbReference type="AlphaFoldDB" id="A0A8H2WZI5"/>
<comment type="similarity">
    <text evidence="1">Belongs to the protease inhibitor I9 family.</text>
</comment>
<dbReference type="PANTHER" id="PTHR28288">
    <property type="entry name" value="PROTEASE B INHIBITOR 2"/>
    <property type="match status" value="1"/>
</dbReference>
<comment type="caution">
    <text evidence="3">The sequence shown here is derived from an EMBL/GenBank/DDBJ whole genome shotgun (WGS) entry which is preliminary data.</text>
</comment>
<dbReference type="Proteomes" id="UP000663861">
    <property type="component" value="Unassembled WGS sequence"/>
</dbReference>
<dbReference type="InterPro" id="IPR037045">
    <property type="entry name" value="S8pro/Inhibitor_I9_sf"/>
</dbReference>
<dbReference type="InterPro" id="IPR010259">
    <property type="entry name" value="S8pro/Inhibitor_I9"/>
</dbReference>
<reference evidence="3" key="1">
    <citation type="submission" date="2021-01" db="EMBL/GenBank/DDBJ databases">
        <authorList>
            <person name="Kaushik A."/>
        </authorList>
    </citation>
    <scope>NUCLEOTIDE SEQUENCE</scope>
    <source>
        <strain evidence="3">AG4-R118</strain>
        <strain evidence="4">AG4-RS23</strain>
    </source>
</reference>
<dbReference type="InterPro" id="IPR052471">
    <property type="entry name" value="PBI_I9"/>
</dbReference>
<sequence length="75" mass="8384">MAICIVMFKSDTTKDQMADYLNHVQENGATIKHFYESIKGVALEMDSCEASFVKDPIVESIEPDGTVSTSSKFRF</sequence>
<feature type="domain" description="Inhibitor I9" evidence="2">
    <location>
        <begin position="9"/>
        <end position="69"/>
    </location>
</feature>
<dbReference type="PANTHER" id="PTHR28288:SF2">
    <property type="entry name" value="PROTEASE B INHIBITOR 2"/>
    <property type="match status" value="1"/>
</dbReference>
<dbReference type="Gene3D" id="3.30.70.80">
    <property type="entry name" value="Peptidase S8 propeptide/proteinase inhibitor I9"/>
    <property type="match status" value="1"/>
</dbReference>
<evidence type="ECO:0000259" key="2">
    <source>
        <dbReference type="Pfam" id="PF05922"/>
    </source>
</evidence>
<dbReference type="Proteomes" id="UP000663888">
    <property type="component" value="Unassembled WGS sequence"/>
</dbReference>
<dbReference type="EMBL" id="CAJMWY010004034">
    <property type="protein sequence ID" value="CAE6515370.1"/>
    <property type="molecule type" value="Genomic_DNA"/>
</dbReference>
<dbReference type="Pfam" id="PF05922">
    <property type="entry name" value="Inhibitor_I9"/>
    <property type="match status" value="1"/>
</dbReference>
<dbReference type="SUPFAM" id="SSF54897">
    <property type="entry name" value="Protease propeptides/inhibitors"/>
    <property type="match status" value="1"/>
</dbReference>
<name>A0A8H2WZI5_9AGAM</name>
<evidence type="ECO:0000256" key="1">
    <source>
        <dbReference type="ARBA" id="ARBA00038069"/>
    </source>
</evidence>
<proteinExistence type="inferred from homology"/>
<evidence type="ECO:0000313" key="5">
    <source>
        <dbReference type="Proteomes" id="UP000663888"/>
    </source>
</evidence>